<protein>
    <submittedName>
        <fullName evidence="2">Uncharacterized protein</fullName>
    </submittedName>
</protein>
<feature type="compositionally biased region" description="Basic residues" evidence="1">
    <location>
        <begin position="1"/>
        <end position="12"/>
    </location>
</feature>
<evidence type="ECO:0000313" key="3">
    <source>
        <dbReference type="Proteomes" id="UP001432027"/>
    </source>
</evidence>
<evidence type="ECO:0000256" key="1">
    <source>
        <dbReference type="SAM" id="MobiDB-lite"/>
    </source>
</evidence>
<proteinExistence type="predicted"/>
<comment type="caution">
    <text evidence="2">The sequence shown here is derived from an EMBL/GenBank/DDBJ whole genome shotgun (WGS) entry which is preliminary data.</text>
</comment>
<accession>A0AAV5SIR7</accession>
<evidence type="ECO:0000313" key="2">
    <source>
        <dbReference type="EMBL" id="GMS82804.1"/>
    </source>
</evidence>
<feature type="non-terminal residue" evidence="2">
    <location>
        <position position="85"/>
    </location>
</feature>
<dbReference type="EMBL" id="BTSX01000002">
    <property type="protein sequence ID" value="GMS82804.1"/>
    <property type="molecule type" value="Genomic_DNA"/>
</dbReference>
<keyword evidence="3" id="KW-1185">Reference proteome</keyword>
<feature type="non-terminal residue" evidence="2">
    <location>
        <position position="1"/>
    </location>
</feature>
<feature type="region of interest" description="Disordered" evidence="1">
    <location>
        <begin position="1"/>
        <end position="28"/>
    </location>
</feature>
<dbReference type="AlphaFoldDB" id="A0AAV5SIR7"/>
<reference evidence="2" key="1">
    <citation type="submission" date="2023-10" db="EMBL/GenBank/DDBJ databases">
        <title>Genome assembly of Pristionchus species.</title>
        <authorList>
            <person name="Yoshida K."/>
            <person name="Sommer R.J."/>
        </authorList>
    </citation>
    <scope>NUCLEOTIDE SEQUENCE</scope>
    <source>
        <strain evidence="2">RS0144</strain>
    </source>
</reference>
<gene>
    <name evidence="2" type="ORF">PENTCL1PPCAC_4979</name>
</gene>
<name>A0AAV5SIR7_9BILA</name>
<organism evidence="2 3">
    <name type="scientific">Pristionchus entomophagus</name>
    <dbReference type="NCBI Taxonomy" id="358040"/>
    <lineage>
        <taxon>Eukaryota</taxon>
        <taxon>Metazoa</taxon>
        <taxon>Ecdysozoa</taxon>
        <taxon>Nematoda</taxon>
        <taxon>Chromadorea</taxon>
        <taxon>Rhabditida</taxon>
        <taxon>Rhabditina</taxon>
        <taxon>Diplogasteromorpha</taxon>
        <taxon>Diplogasteroidea</taxon>
        <taxon>Neodiplogasteridae</taxon>
        <taxon>Pristionchus</taxon>
    </lineage>
</organism>
<dbReference type="Proteomes" id="UP001432027">
    <property type="component" value="Unassembled WGS sequence"/>
</dbReference>
<sequence length="85" mass="9636">TVMMRHRAKSLKSRSEQSTRSSLPRQTRSLRCPVMRSLSILLLVLALLPLSTVASDTIRCIEEGRGNGNIEFYCKNVEFCFTALF</sequence>
<feature type="compositionally biased region" description="Polar residues" evidence="1">
    <location>
        <begin position="16"/>
        <end position="28"/>
    </location>
</feature>